<dbReference type="Proteomes" id="UP000749559">
    <property type="component" value="Unassembled WGS sequence"/>
</dbReference>
<organism evidence="2 3">
    <name type="scientific">Owenia fusiformis</name>
    <name type="common">Polychaete worm</name>
    <dbReference type="NCBI Taxonomy" id="6347"/>
    <lineage>
        <taxon>Eukaryota</taxon>
        <taxon>Metazoa</taxon>
        <taxon>Spiralia</taxon>
        <taxon>Lophotrochozoa</taxon>
        <taxon>Annelida</taxon>
        <taxon>Polychaeta</taxon>
        <taxon>Sedentaria</taxon>
        <taxon>Canalipalpata</taxon>
        <taxon>Sabellida</taxon>
        <taxon>Oweniida</taxon>
        <taxon>Oweniidae</taxon>
        <taxon>Owenia</taxon>
    </lineage>
</organism>
<keyword evidence="3" id="KW-1185">Reference proteome</keyword>
<reference evidence="2" key="1">
    <citation type="submission" date="2022-03" db="EMBL/GenBank/DDBJ databases">
        <authorList>
            <person name="Martin C."/>
        </authorList>
    </citation>
    <scope>NUCLEOTIDE SEQUENCE</scope>
</reference>
<name>A0A8J1T4H7_OWEFU</name>
<feature type="compositionally biased region" description="Basic residues" evidence="1">
    <location>
        <begin position="87"/>
        <end position="113"/>
    </location>
</feature>
<feature type="compositionally biased region" description="Basic and acidic residues" evidence="1">
    <location>
        <begin position="315"/>
        <end position="336"/>
    </location>
</feature>
<evidence type="ECO:0000313" key="3">
    <source>
        <dbReference type="Proteomes" id="UP000749559"/>
    </source>
</evidence>
<gene>
    <name evidence="2" type="ORF">OFUS_LOCUS11237</name>
</gene>
<protein>
    <submittedName>
        <fullName evidence="2">Uncharacterized protein</fullName>
    </submittedName>
</protein>
<feature type="compositionally biased region" description="Polar residues" evidence="1">
    <location>
        <begin position="353"/>
        <end position="364"/>
    </location>
</feature>
<evidence type="ECO:0000256" key="1">
    <source>
        <dbReference type="SAM" id="MobiDB-lite"/>
    </source>
</evidence>
<dbReference type="EMBL" id="CAIIXF020000005">
    <property type="protein sequence ID" value="CAH1785134.1"/>
    <property type="molecule type" value="Genomic_DNA"/>
</dbReference>
<comment type="caution">
    <text evidence="2">The sequence shown here is derived from an EMBL/GenBank/DDBJ whole genome shotgun (WGS) entry which is preliminary data.</text>
</comment>
<proteinExistence type="predicted"/>
<feature type="region of interest" description="Disordered" evidence="1">
    <location>
        <begin position="1"/>
        <end position="143"/>
    </location>
</feature>
<sequence length="391" mass="43804">MADPGDSDNLDHDGSQAKSSGSRDNSPTPDHQANGSQTNTHNNDSQINVGASGSRNSDRDWLNSPSHSDSEDSTTSKKHRSWDFVKKIAKGNISKKRKRSHSKHKAKKSKRRKYDSSSSSSSSSTTSDSDSLDDMYDPTASDKSDWNLTDKQAKYVKMFWLKKTLPYENIREKILKHTPVPKNKELKSKERDEFMTHLSQNHFVLDQENRFKTLQDKLSHVMGPLGLLWSLIEQGKSGAKVNLDNLKVLLEKSVLLLGQAHQLGTYYRRITCLSPVVNYSKIKAKQLMKTHMDVLKKSGDKLFGDKMKKVLLQESKSKKEMSQIRSTLRGDRDKPFQKTPTSGGRGRGRSEPAPNTTRTSTVPSGASRGKGRGYVNKSNRGMAQPGKDKKP</sequence>
<accession>A0A8J1T4H7</accession>
<feature type="compositionally biased region" description="Low complexity" evidence="1">
    <location>
        <begin position="116"/>
        <end position="129"/>
    </location>
</feature>
<dbReference type="AlphaFoldDB" id="A0A8J1T4H7"/>
<feature type="region of interest" description="Disordered" evidence="1">
    <location>
        <begin position="315"/>
        <end position="391"/>
    </location>
</feature>
<feature type="compositionally biased region" description="Polar residues" evidence="1">
    <location>
        <begin position="16"/>
        <end position="55"/>
    </location>
</feature>
<evidence type="ECO:0000313" key="2">
    <source>
        <dbReference type="EMBL" id="CAH1785134.1"/>
    </source>
</evidence>